<sequence length="636" mass="70109">MPLRRPAAKPRPIPKAKEKTKAKPKPRPRSQAKPAPHTEEWIAVENLKEDTFSLSSTLHLEVWYGGETGEAAAILEQLVCDQEGKWLAVRILGSNLAPLRDWRKASPSALFCCCCEAIPANKRLSIPGVGYTLKAKLLSQETEWTSNAVGDHHPPPPGETENLKKVAEQFGFPQGGGADPPPLETAPKQDVPATSSSKKKKGKRKVKDMLEKARWRVQGTPLDPHYKRPIRLSTKKKKKKNSSSESTSRSASLSSETSEPLESEHRLRKIAQKLPGYLACKASKEAANILSQSTGEGEWGVVLDHLLDGQILTVADIAAQRPKSLELLAGGSPVELSSQLEILPKELSNLAGQEESRFVRREFQNETKLNRQLKGEAIGFSSAAEFRLSRASARGGAERDVGFSASGTRWENISESLPREGVAGILNASEVCEDGIKEFLLHPDWKEYLRLKVPRNEKKAVDRQAQAEVQGAWIDGNAGFCCAKVGKVSKYLWALLDLLTKKEVSQKQMQMLTGGLVYLFGFQRPLMSILNHVWEFIVSFENDKVVKPMPRKVMEELLASFFLSATAFMDFRLSSNHIATCSDASETGGGLCQSVGLTPFGSQAAESLVRGEFPEVQGSFGDQRWWGCRILKGCTR</sequence>
<dbReference type="Proteomes" id="UP001152797">
    <property type="component" value="Unassembled WGS sequence"/>
</dbReference>
<feature type="compositionally biased region" description="Basic residues" evidence="1">
    <location>
        <begin position="197"/>
        <end position="206"/>
    </location>
</feature>
<feature type="compositionally biased region" description="Basic residues" evidence="1">
    <location>
        <begin position="1"/>
        <end position="14"/>
    </location>
</feature>
<dbReference type="EMBL" id="CAMXCT020000466">
    <property type="protein sequence ID" value="CAL1132571.1"/>
    <property type="molecule type" value="Genomic_DNA"/>
</dbReference>
<protein>
    <submittedName>
        <fullName evidence="3">Tyr recombinase domain-containing protein</fullName>
    </submittedName>
</protein>
<accession>A0A9P1BW57</accession>
<reference evidence="3 4" key="2">
    <citation type="submission" date="2024-05" db="EMBL/GenBank/DDBJ databases">
        <authorList>
            <person name="Chen Y."/>
            <person name="Shah S."/>
            <person name="Dougan E. K."/>
            <person name="Thang M."/>
            <person name="Chan C."/>
        </authorList>
    </citation>
    <scope>NUCLEOTIDE SEQUENCE [LARGE SCALE GENOMIC DNA]</scope>
</reference>
<dbReference type="AlphaFoldDB" id="A0A9P1BW57"/>
<keyword evidence="4" id="KW-1185">Reference proteome</keyword>
<proteinExistence type="predicted"/>
<evidence type="ECO:0000313" key="2">
    <source>
        <dbReference type="EMBL" id="CAI3979196.1"/>
    </source>
</evidence>
<evidence type="ECO:0000313" key="3">
    <source>
        <dbReference type="EMBL" id="CAL4766508.1"/>
    </source>
</evidence>
<gene>
    <name evidence="2" type="ORF">C1SCF055_LOCUS7165</name>
</gene>
<evidence type="ECO:0000313" key="4">
    <source>
        <dbReference type="Proteomes" id="UP001152797"/>
    </source>
</evidence>
<dbReference type="EMBL" id="CAMXCT030000466">
    <property type="protein sequence ID" value="CAL4766508.1"/>
    <property type="molecule type" value="Genomic_DNA"/>
</dbReference>
<feature type="region of interest" description="Disordered" evidence="1">
    <location>
        <begin position="170"/>
        <end position="264"/>
    </location>
</feature>
<dbReference type="EMBL" id="CAMXCT010000466">
    <property type="protein sequence ID" value="CAI3979196.1"/>
    <property type="molecule type" value="Genomic_DNA"/>
</dbReference>
<reference evidence="2" key="1">
    <citation type="submission" date="2022-10" db="EMBL/GenBank/DDBJ databases">
        <authorList>
            <person name="Chen Y."/>
            <person name="Dougan E. K."/>
            <person name="Chan C."/>
            <person name="Rhodes N."/>
            <person name="Thang M."/>
        </authorList>
    </citation>
    <scope>NUCLEOTIDE SEQUENCE</scope>
</reference>
<feature type="compositionally biased region" description="Low complexity" evidence="1">
    <location>
        <begin position="243"/>
        <end position="260"/>
    </location>
</feature>
<feature type="region of interest" description="Disordered" evidence="1">
    <location>
        <begin position="1"/>
        <end position="39"/>
    </location>
</feature>
<comment type="caution">
    <text evidence="2">The sequence shown here is derived from an EMBL/GenBank/DDBJ whole genome shotgun (WGS) entry which is preliminary data.</text>
</comment>
<organism evidence="2">
    <name type="scientific">Cladocopium goreaui</name>
    <dbReference type="NCBI Taxonomy" id="2562237"/>
    <lineage>
        <taxon>Eukaryota</taxon>
        <taxon>Sar</taxon>
        <taxon>Alveolata</taxon>
        <taxon>Dinophyceae</taxon>
        <taxon>Suessiales</taxon>
        <taxon>Symbiodiniaceae</taxon>
        <taxon>Cladocopium</taxon>
    </lineage>
</organism>
<name>A0A9P1BW57_9DINO</name>
<evidence type="ECO:0000256" key="1">
    <source>
        <dbReference type="SAM" id="MobiDB-lite"/>
    </source>
</evidence>
<feature type="compositionally biased region" description="Basic residues" evidence="1">
    <location>
        <begin position="227"/>
        <end position="241"/>
    </location>
</feature>